<dbReference type="SMART" id="SM00108">
    <property type="entry name" value="B_lectin"/>
    <property type="match status" value="1"/>
</dbReference>
<dbReference type="InterPro" id="IPR013783">
    <property type="entry name" value="Ig-like_fold"/>
</dbReference>
<dbReference type="Proteomes" id="UP000037446">
    <property type="component" value="Unassembled WGS sequence"/>
</dbReference>
<dbReference type="InterPro" id="IPR036426">
    <property type="entry name" value="Bulb-type_lectin_dom_sf"/>
</dbReference>
<evidence type="ECO:0000259" key="3">
    <source>
        <dbReference type="PROSITE" id="PS50927"/>
    </source>
</evidence>
<evidence type="ECO:0000256" key="1">
    <source>
        <dbReference type="SAM" id="SignalP"/>
    </source>
</evidence>
<keyword evidence="1" id="KW-0732">Signal</keyword>
<feature type="domain" description="Fibronectin type-III" evidence="2">
    <location>
        <begin position="240"/>
        <end position="336"/>
    </location>
</feature>
<proteinExistence type="predicted"/>
<dbReference type="AlphaFoldDB" id="A0A0L1KED5"/>
<protein>
    <submittedName>
        <fullName evidence="4">Putidacin l1</fullName>
    </submittedName>
</protein>
<gene>
    <name evidence="4" type="ORF">J121_2451</name>
</gene>
<dbReference type="InterPro" id="IPR036116">
    <property type="entry name" value="FN3_sf"/>
</dbReference>
<feature type="domain" description="Bulb-type lectin" evidence="3">
    <location>
        <begin position="506"/>
        <end position="622"/>
    </location>
</feature>
<dbReference type="SUPFAM" id="SSF49265">
    <property type="entry name" value="Fibronectin type III"/>
    <property type="match status" value="1"/>
</dbReference>
<dbReference type="PROSITE" id="PS50853">
    <property type="entry name" value="FN3"/>
    <property type="match status" value="1"/>
</dbReference>
<sequence>MFKAALLITCAGMASPTLAQSDSARQNHFRLSEVVVYGQEAGEERGFIDPEAYDELLASSATPENVKQNLRSGVQWAITTGDGRRGWVSPDFECIKVLDFQEFPQCQGSAEAGKDIFELSIPRSQPALNRLVAAPEQADAARSGRVAFVSSDGSASVGSRSVFILRNTSSGETILVPVDGHEATWTEISIRPGNYEVIPPAPSINGYQSFYTKKVSETQITVNAGGSPVLVDFSLGVMTTPVAIRVGEVTSDSVALDWDSLPDVNIESYTLVRTDGGTEAANIEAGNVVTRGQANTTNAVAKGLSSSRMYTFTLFSKARDGSNLPTRSLTVSTSRKTADLESSYALAPNTIVPDNFAALRAEPVSATSIRVALPANLKRGSSSPIPGVAEASLEGNGCVVGTPFLVTTDVAGDQSFYGLIDACEGPPTGASSAIVNRQVPLSAVFDYFSVSTIDEAECYDAMTGRLLSAGNNACTLVQEQPELVADDMAPAQQTEAGDGETPNGPTLPFRGETNLVREQRYSSVSGHHYLIFQNDGNLVVYTANGQYVWGLDREPDVDFRRIARVTWQGDGNLAAYSADNQWIWSALHEGPDSNALLWLNEMGTLQIVVDDRVMWSATTPLSSRIKKSAGEVDSGEVTPSTASLMAGSGISPSSFQFVGEGRGYSKVNKRFHYNGINTQWQEPTASYASNMLDAGPLNYQNTFTRRLTLSDSIPSMPWIYGRSVPGESIIRIEDPSSFSAAGSLFAMASSTQRLKCEGKGSAKFALAPRIDPLKKFSLTISGGALNWDIQAGVTASFNPAVEFDGSYSCALDLPSIDIKFAGAAVPVSLRLKPDVSAEATASLKVNGPSLALDVGIQSTGRITVETRSCKVGYGWLSTKVLCGASMGVYPSTKPIANFRRGGVSANITGTLTFRAGVEANLGFGYDIGIAKARSGFALTLSPLSAELKAQAGTASCVSASIGYQIDAALVAEAYIPVFLDEEKRYPLYESGHQGYPNATFGVGDCGDD</sequence>
<feature type="signal peptide" evidence="1">
    <location>
        <begin position="1"/>
        <end position="19"/>
    </location>
</feature>
<dbReference type="Gene3D" id="2.90.10.10">
    <property type="entry name" value="Bulb-type lectin domain"/>
    <property type="match status" value="2"/>
</dbReference>
<comment type="caution">
    <text evidence="4">The sequence shown here is derived from an EMBL/GenBank/DDBJ whole genome shotgun (WGS) entry which is preliminary data.</text>
</comment>
<dbReference type="PROSITE" id="PS50927">
    <property type="entry name" value="BULB_LECTIN"/>
    <property type="match status" value="1"/>
</dbReference>
<dbReference type="PATRIC" id="fig|1306953.7.peg.2537"/>
<dbReference type="InterPro" id="IPR001480">
    <property type="entry name" value="Bulb-type_lectin_dom"/>
</dbReference>
<dbReference type="InterPro" id="IPR003961">
    <property type="entry name" value="FN3_dom"/>
</dbReference>
<reference evidence="4" key="1">
    <citation type="submission" date="2015-02" db="EMBL/GenBank/DDBJ databases">
        <authorList>
            <person name="Chooi Y.-H."/>
        </authorList>
    </citation>
    <scope>NUCLEOTIDE SEQUENCE [LARGE SCALE GENOMIC DNA]</scope>
    <source>
        <strain evidence="4">LAMA 915</strain>
    </source>
</reference>
<feature type="chain" id="PRO_5005554380" evidence="1">
    <location>
        <begin position="20"/>
        <end position="1008"/>
    </location>
</feature>
<evidence type="ECO:0000313" key="5">
    <source>
        <dbReference type="Proteomes" id="UP000037446"/>
    </source>
</evidence>
<evidence type="ECO:0000313" key="4">
    <source>
        <dbReference type="EMBL" id="KNH02207.1"/>
    </source>
</evidence>
<dbReference type="SUPFAM" id="SSF51110">
    <property type="entry name" value="alpha-D-mannose-specific plant lectins"/>
    <property type="match status" value="1"/>
</dbReference>
<evidence type="ECO:0000259" key="2">
    <source>
        <dbReference type="PROSITE" id="PS50853"/>
    </source>
</evidence>
<name>A0A0L1KED5_9SPHN</name>
<dbReference type="EMBL" id="JYNE01000023">
    <property type="protein sequence ID" value="KNH02207.1"/>
    <property type="molecule type" value="Genomic_DNA"/>
</dbReference>
<organism evidence="4 5">
    <name type="scientific">Qipengyuania citrea LAMA 915</name>
    <dbReference type="NCBI Taxonomy" id="1306953"/>
    <lineage>
        <taxon>Bacteria</taxon>
        <taxon>Pseudomonadati</taxon>
        <taxon>Pseudomonadota</taxon>
        <taxon>Alphaproteobacteria</taxon>
        <taxon>Sphingomonadales</taxon>
        <taxon>Erythrobacteraceae</taxon>
        <taxon>Qipengyuania</taxon>
    </lineage>
</organism>
<dbReference type="CDD" id="cd00063">
    <property type="entry name" value="FN3"/>
    <property type="match status" value="1"/>
</dbReference>
<accession>A0A0L1KED5</accession>
<dbReference type="Gene3D" id="2.60.40.10">
    <property type="entry name" value="Immunoglobulins"/>
    <property type="match status" value="1"/>
</dbReference>